<feature type="domain" description="Lipocalin/cytosolic fatty-acid binding" evidence="4">
    <location>
        <begin position="1214"/>
        <end position="1310"/>
    </location>
</feature>
<evidence type="ECO:0000256" key="2">
    <source>
        <dbReference type="SAM" id="SignalP"/>
    </source>
</evidence>
<dbReference type="InterPro" id="IPR000566">
    <property type="entry name" value="Lipocln_cytosolic_FA-bd_dom"/>
</dbReference>
<dbReference type="PROSITE" id="PS00213">
    <property type="entry name" value="LIPOCALIN"/>
    <property type="match status" value="5"/>
</dbReference>
<dbReference type="InterPro" id="IPR022272">
    <property type="entry name" value="Lipocalin_CS"/>
</dbReference>
<dbReference type="Proteomes" id="UP000814243">
    <property type="component" value="Unassembled WGS sequence"/>
</dbReference>
<feature type="domain" description="Lipocalin/cytosolic fatty-acid binding" evidence="3">
    <location>
        <begin position="1044"/>
        <end position="1168"/>
    </location>
</feature>
<evidence type="ECO:0000259" key="4">
    <source>
        <dbReference type="Pfam" id="PF08212"/>
    </source>
</evidence>
<gene>
    <name evidence="5" type="ORF">HF086_013583</name>
</gene>
<feature type="domain" description="Lipocalin/cytosolic fatty-acid binding" evidence="3">
    <location>
        <begin position="864"/>
        <end position="989"/>
    </location>
</feature>
<protein>
    <recommendedName>
        <fullName evidence="3 4">Lipocalin/cytosolic fatty-acid binding domain-containing protein</fullName>
    </recommendedName>
</protein>
<dbReference type="PANTHER" id="PTHR10612:SF62">
    <property type="entry name" value="LIPOCALIN_CYTOSOLIC FATTY-ACID BINDING DOMAIN-CONTAINING PROTEIN"/>
    <property type="match status" value="1"/>
</dbReference>
<organism evidence="5 6">
    <name type="scientific">Spodoptera exigua</name>
    <name type="common">Beet armyworm</name>
    <name type="synonym">Noctua fulgens</name>
    <dbReference type="NCBI Taxonomy" id="7107"/>
    <lineage>
        <taxon>Eukaryota</taxon>
        <taxon>Metazoa</taxon>
        <taxon>Ecdysozoa</taxon>
        <taxon>Arthropoda</taxon>
        <taxon>Hexapoda</taxon>
        <taxon>Insecta</taxon>
        <taxon>Pterygota</taxon>
        <taxon>Neoptera</taxon>
        <taxon>Endopterygota</taxon>
        <taxon>Lepidoptera</taxon>
        <taxon>Glossata</taxon>
        <taxon>Ditrysia</taxon>
        <taxon>Noctuoidea</taxon>
        <taxon>Noctuidae</taxon>
        <taxon>Amphipyrinae</taxon>
        <taxon>Spodoptera</taxon>
    </lineage>
</organism>
<keyword evidence="2" id="KW-0732">Signal</keyword>
<feature type="signal peptide" evidence="2">
    <location>
        <begin position="1"/>
        <end position="20"/>
    </location>
</feature>
<proteinExistence type="predicted"/>
<feature type="domain" description="Lipocalin/cytosolic fatty-acid binding" evidence="4">
    <location>
        <begin position="307"/>
        <end position="378"/>
    </location>
</feature>
<accession>A0A922SLS8</accession>
<dbReference type="Gene3D" id="2.40.128.20">
    <property type="match status" value="15"/>
</dbReference>
<evidence type="ECO:0000256" key="1">
    <source>
        <dbReference type="ARBA" id="ARBA00023157"/>
    </source>
</evidence>
<dbReference type="Pfam" id="PF00061">
    <property type="entry name" value="Lipocalin"/>
    <property type="match status" value="5"/>
</dbReference>
<reference evidence="5" key="1">
    <citation type="journal article" date="2021" name="G3 (Bethesda)">
        <title>Genome and transcriptome analysis of the beet armyworm Spodoptera exigua reveals targets for pest control. .</title>
        <authorList>
            <person name="Simon S."/>
            <person name="Breeschoten T."/>
            <person name="Jansen H.J."/>
            <person name="Dirks R.P."/>
            <person name="Schranz M.E."/>
            <person name="Ros V.I.D."/>
        </authorList>
    </citation>
    <scope>NUCLEOTIDE SEQUENCE</scope>
    <source>
        <strain evidence="5">TB_SE_WUR_2020</strain>
    </source>
</reference>
<dbReference type="Pfam" id="PF08212">
    <property type="entry name" value="Lipocalin_2"/>
    <property type="match status" value="3"/>
</dbReference>
<keyword evidence="1" id="KW-1015">Disulfide bond</keyword>
<feature type="domain" description="Lipocalin/cytosolic fatty-acid binding" evidence="3">
    <location>
        <begin position="1399"/>
        <end position="1524"/>
    </location>
</feature>
<name>A0A922SLS8_SPOEX</name>
<dbReference type="PRINTS" id="PR01273">
    <property type="entry name" value="INVTBRTCOLOR"/>
</dbReference>
<dbReference type="InterPro" id="IPR003057">
    <property type="entry name" value="Invtbrt_color"/>
</dbReference>
<feature type="domain" description="Lipocalin/cytosolic fatty-acid binding" evidence="3">
    <location>
        <begin position="685"/>
        <end position="801"/>
    </location>
</feature>
<comment type="caution">
    <text evidence="5">The sequence shown here is derived from an EMBL/GenBank/DDBJ whole genome shotgun (WGS) entry which is preliminary data.</text>
</comment>
<dbReference type="GO" id="GO:0000302">
    <property type="term" value="P:response to reactive oxygen species"/>
    <property type="evidence" value="ECO:0007669"/>
    <property type="project" value="TreeGrafter"/>
</dbReference>
<dbReference type="GO" id="GO:0031409">
    <property type="term" value="F:pigment binding"/>
    <property type="evidence" value="ECO:0007669"/>
    <property type="project" value="InterPro"/>
</dbReference>
<dbReference type="CDD" id="cd00301">
    <property type="entry name" value="lipocalin_FABP"/>
    <property type="match status" value="2"/>
</dbReference>
<dbReference type="GO" id="GO:0006629">
    <property type="term" value="P:lipid metabolic process"/>
    <property type="evidence" value="ECO:0007669"/>
    <property type="project" value="TreeGrafter"/>
</dbReference>
<feature type="chain" id="PRO_5037737526" description="Lipocalin/cytosolic fatty-acid binding domain-containing protein" evidence="2">
    <location>
        <begin position="21"/>
        <end position="2042"/>
    </location>
</feature>
<dbReference type="InterPro" id="IPR012674">
    <property type="entry name" value="Calycin"/>
</dbReference>
<feature type="domain" description="Lipocalin/cytosolic fatty-acid binding" evidence="4">
    <location>
        <begin position="582"/>
        <end position="656"/>
    </location>
</feature>
<sequence>MMSKFNVVFSLFGLISVCVGQLVQEGQCDPDLELQQDFDITQFLGNWYEVARLSNPNQEGECAAYDFTSAIDFWVLDTFYDIFALTYSCQNISPTHRKIHIWVLGRNPTVNDMMIARISAQLTNLFGINYSALTNVDHSAAACYVLPIIEPGNPIVLPGQCDQNLQVLQNFDAAKFSGLWHQISSYETSNSGGTCVRAEYTVGNEGVNILNSQVINQRLMTIEGSATVISDDNIFSWIIGRSRQLSQEVQTKVDQVVNSYTELNYQYFKMTDQSFDGCFFYPEVSSEPVVYRGQCESVNVQAMNTFDAEEYMGRWHNILSYPTRFQDGTCVNAYYSLTNNGVNVLNSQVNNQRLETISGMAVPSSDDGKKWLEEEYEERINEKINSVIVLDKMYYKTEDQSENGCFYFPDPEPGVPVVFPGQCDETVNVVQSFDFQLFQGEWFEIESYPNSLQSGQCRNHKISVLDNSRLNLEFSSITDQFLEVNSGVLTQITNIPFWILDIQYNNYALAYSCVNINSDFRSEANAAIDTIVNNNIVLSNNYFEVIDYSDDACFYLPEIEAGEPIILPGTCDTSIRGISNFKIEEFTGRWRLIESYGTEFQGGTCNVAHYTLQADNTINVLNTQVVNENLESISGTASIASTDGTGQLLFSFPNIYSWKLSRENALSPEAVTKINEVIDNIQYLGEWYDIQSYPGDFQDGTCNTAYYSPAENGVHVYNTQVIDQTLLSISGNAVLEPSTDGSAKLKVTFNVAGTDVTTDYWILDTNYESYSLVYSCRPIDDEYVQVTSWKLSRNKVLSPEDETAISNAMADIKVLDQRYFVSRDQSPEGCFYFPDPQPGVPVVFPGQCDDNIAAVSSFDINNFAGTWHEITAYPKDNQPGQCISQQFTVTGTNTMRLESFSVLGQVQSTTEGVATVASTDGTGRLNINIQTNGQTVTIPFWILSVDYEDYALAYSCVNINKDYRQVHSWKLSRSRVLSSTGNTAINNAIANIDVIDNRYFDSIDQSDAACFHLPDLAAGDDVVLPGRCDATIKGIEQFDITKYAGQWRLIESYGSRFQSGTCNVADYVLQSSNTLSITNSQVVNEVLATISGTATVSSTDGTGQLTFSMRNREYKMLVLATDYTSFALTYGCEDIDNDRRRIRSWKFSRSNTLNENAINEINKVIERIEVLHQPYYYQVDRSPQGCFYFPEPDLSSNVVFRGQCDQNIRAVSDFDVARYMGTWHDIASYPSAFQDGTCPNARYTLTGNTVSVHNTHVVGQTLMTIDGVATLVSTDGTGKLKVTFNVQNNEVTTDYWVLATNYQTFALVYSCANIDEYYMSVSAWKLSKEKFLSSDDETAISNAMADIKVLDQRYFVSRDQSPEGCFYFPDPQPGVPVVFPGQCDDNIAAVSSFDINNFAGTWHEITAYPKDNQPGQCISQQFTVTGTNTMRLESFSVLGQVQSTTEGVATVASTDGTGRLNINIQTNGQTVTIPFWILSVDYEDYALAYSCVNINKDYRQVHSWKLSRSRVLSSTGNTAINNAIANIDVIDNRYFDSIDQSDAACFYLPELGPNDPVIFPGQCDLNIPVIQNFDVSRYLGRWRLIESYYSEFQEGTCNAAHYATASDGTYIGTWFDVESYPTRFQSGTCNTAKYSLNDDGSLYVENTQVSGQILQNTTGVAVFSSNDGSGKFDVTLTQSNGNVVTTKYWVLATDYLTYSLVYSCRNIDDEFRTVHSWKLGRETILPEPAQTAINEELAKVQVLEQKYYVERKHTEDDCFYYPDNEGGDVILPGQCDSEALVPAVANFDSELFGGVWHEVARFPSGIQNGECSASQFDLVDGNFDILQTSVIDEIYSWKLSRTRGGLSESAQLAIQEHVNNNIDLFEGYYRTTKQDNAACFYYPVFEQLPLSIELPGPCDASIQAVPNFDRALCNRVEFVNNEDAFSVVSTQVIDDKLQTLPGNAVVPSTDGVLEVSLGQGDVASWKLSKNEMLSPLQNDSINNVISATQGLSQDYYLNTDQSDTACFYYPEPTENEPIILPGQCDDTISGMASFNMEEVSTC</sequence>
<evidence type="ECO:0000313" key="5">
    <source>
        <dbReference type="EMBL" id="KAH9643022.1"/>
    </source>
</evidence>
<dbReference type="EMBL" id="JACEFF010000163">
    <property type="protein sequence ID" value="KAH9643022.1"/>
    <property type="molecule type" value="Genomic_DNA"/>
</dbReference>
<evidence type="ECO:0000259" key="3">
    <source>
        <dbReference type="Pfam" id="PF00061"/>
    </source>
</evidence>
<dbReference type="SUPFAM" id="SSF50814">
    <property type="entry name" value="Lipocalins"/>
    <property type="match status" value="13"/>
</dbReference>
<dbReference type="PANTHER" id="PTHR10612">
    <property type="entry name" value="APOLIPOPROTEIN D"/>
    <property type="match status" value="1"/>
</dbReference>
<feature type="domain" description="Lipocalin/cytosolic fatty-acid binding" evidence="3">
    <location>
        <begin position="1612"/>
        <end position="1737"/>
    </location>
</feature>
<evidence type="ECO:0000313" key="6">
    <source>
        <dbReference type="Proteomes" id="UP000814243"/>
    </source>
</evidence>
<dbReference type="GO" id="GO:0005737">
    <property type="term" value="C:cytoplasm"/>
    <property type="evidence" value="ECO:0007669"/>
    <property type="project" value="TreeGrafter"/>
</dbReference>